<keyword evidence="4" id="KW-1185">Reference proteome</keyword>
<accession>A0ABM8G6C4</accession>
<dbReference type="InterPro" id="IPR007214">
    <property type="entry name" value="YbaK/aa-tRNA-synth-assoc-dom"/>
</dbReference>
<feature type="domain" description="YbaK/aminoacyl-tRNA synthetase-associated" evidence="2">
    <location>
        <begin position="75"/>
        <end position="195"/>
    </location>
</feature>
<dbReference type="EMBL" id="AP027729">
    <property type="protein sequence ID" value="BDZ43708.1"/>
    <property type="molecule type" value="Genomic_DNA"/>
</dbReference>
<dbReference type="RefSeq" id="WP_286217874.1">
    <property type="nucleotide sequence ID" value="NZ_AP027729.1"/>
</dbReference>
<feature type="compositionally biased region" description="Polar residues" evidence="1">
    <location>
        <begin position="1"/>
        <end position="14"/>
    </location>
</feature>
<sequence>MTASGRASSDTATGDRTGDQAGGTTDGLPTLGALDWLPALDRPDLLAAPVHAALRRWADDDPRVAAQVAVAEIDPEHADTETLNRVHALPPEVSANCVVVAGRRGGDERVAAVVVRATTRADVNTRVRHLLDARKASFLPQDRAVEESGMEYGGITPLGVPPVWRVLVDARVAEPGTLALIGSGVRRSKVLLPGDLLAAAPGAEVIEDLAVKVPVDR</sequence>
<protein>
    <recommendedName>
        <fullName evidence="2">YbaK/aminoacyl-tRNA synthetase-associated domain-containing protein</fullName>
    </recommendedName>
</protein>
<proteinExistence type="predicted"/>
<evidence type="ECO:0000313" key="4">
    <source>
        <dbReference type="Proteomes" id="UP001321475"/>
    </source>
</evidence>
<dbReference type="InterPro" id="IPR036754">
    <property type="entry name" value="YbaK/aa-tRNA-synt-asso_dom_sf"/>
</dbReference>
<evidence type="ECO:0000259" key="2">
    <source>
        <dbReference type="Pfam" id="PF04073"/>
    </source>
</evidence>
<evidence type="ECO:0000313" key="3">
    <source>
        <dbReference type="EMBL" id="BDZ43708.1"/>
    </source>
</evidence>
<dbReference type="Gene3D" id="3.90.960.10">
    <property type="entry name" value="YbaK/aminoacyl-tRNA synthetase-associated domain"/>
    <property type="match status" value="1"/>
</dbReference>
<organism evidence="3 4">
    <name type="scientific">Paraoerskovia sediminicola</name>
    <dbReference type="NCBI Taxonomy" id="1138587"/>
    <lineage>
        <taxon>Bacteria</taxon>
        <taxon>Bacillati</taxon>
        <taxon>Actinomycetota</taxon>
        <taxon>Actinomycetes</taxon>
        <taxon>Micrococcales</taxon>
        <taxon>Cellulomonadaceae</taxon>
        <taxon>Paraoerskovia</taxon>
    </lineage>
</organism>
<dbReference type="Proteomes" id="UP001321475">
    <property type="component" value="Chromosome"/>
</dbReference>
<dbReference type="Pfam" id="PF04073">
    <property type="entry name" value="tRNA_edit"/>
    <property type="match status" value="1"/>
</dbReference>
<evidence type="ECO:0000256" key="1">
    <source>
        <dbReference type="SAM" id="MobiDB-lite"/>
    </source>
</evidence>
<dbReference type="SUPFAM" id="SSF55826">
    <property type="entry name" value="YbaK/ProRS associated domain"/>
    <property type="match status" value="1"/>
</dbReference>
<reference evidence="4" key="1">
    <citation type="journal article" date="2019" name="Int. J. Syst. Evol. Microbiol.">
        <title>The Global Catalogue of Microorganisms (GCM) 10K type strain sequencing project: providing services to taxonomists for standard genome sequencing and annotation.</title>
        <authorList>
            <consortium name="The Broad Institute Genomics Platform"/>
            <consortium name="The Broad Institute Genome Sequencing Center for Infectious Disease"/>
            <person name="Wu L."/>
            <person name="Ma J."/>
        </authorList>
    </citation>
    <scope>NUCLEOTIDE SEQUENCE [LARGE SCALE GENOMIC DNA]</scope>
    <source>
        <strain evidence="4">NBRC 108565</strain>
    </source>
</reference>
<gene>
    <name evidence="3" type="ORF">GCM10025865_30070</name>
</gene>
<name>A0ABM8G6C4_9CELL</name>
<feature type="region of interest" description="Disordered" evidence="1">
    <location>
        <begin position="1"/>
        <end position="28"/>
    </location>
</feature>